<protein>
    <submittedName>
        <fullName evidence="1">Uncharacterized protein</fullName>
    </submittedName>
</protein>
<accession>A0A8X7R7X1</accession>
<dbReference type="OrthoDB" id="407275at2759"/>
<sequence length="78" mass="8659">MSYNALFLGNKSMLMKVMKKSFPELGLTSSDCVQMSPIPQSGLMGMFRKLLKEDSPSMIWSPYGGRCLQSPSLKSFST</sequence>
<dbReference type="Gene3D" id="3.40.462.20">
    <property type="match status" value="1"/>
</dbReference>
<name>A0A8X7R7X1_BRACI</name>
<reference evidence="1 2" key="1">
    <citation type="submission" date="2020-02" db="EMBL/GenBank/DDBJ databases">
        <authorList>
            <person name="Ma Q."/>
            <person name="Huang Y."/>
            <person name="Song X."/>
            <person name="Pei D."/>
        </authorList>
    </citation>
    <scope>NUCLEOTIDE SEQUENCE [LARGE SCALE GENOMIC DNA]</scope>
    <source>
        <strain evidence="1">Sxm20200214</strain>
        <tissue evidence="1">Leaf</tissue>
    </source>
</reference>
<evidence type="ECO:0000313" key="1">
    <source>
        <dbReference type="EMBL" id="KAG2282913.1"/>
    </source>
</evidence>
<keyword evidence="2" id="KW-1185">Reference proteome</keyword>
<dbReference type="Proteomes" id="UP000886595">
    <property type="component" value="Unassembled WGS sequence"/>
</dbReference>
<dbReference type="EMBL" id="JAAMPC010000011">
    <property type="protein sequence ID" value="KAG2282913.1"/>
    <property type="molecule type" value="Genomic_DNA"/>
</dbReference>
<proteinExistence type="predicted"/>
<comment type="caution">
    <text evidence="1">The sequence shown here is derived from an EMBL/GenBank/DDBJ whole genome shotgun (WGS) entry which is preliminary data.</text>
</comment>
<evidence type="ECO:0000313" key="2">
    <source>
        <dbReference type="Proteomes" id="UP000886595"/>
    </source>
</evidence>
<dbReference type="AlphaFoldDB" id="A0A8X7R7X1"/>
<gene>
    <name evidence="1" type="ORF">Bca52824_054133</name>
</gene>
<organism evidence="1 2">
    <name type="scientific">Brassica carinata</name>
    <name type="common">Ethiopian mustard</name>
    <name type="synonym">Abyssinian cabbage</name>
    <dbReference type="NCBI Taxonomy" id="52824"/>
    <lineage>
        <taxon>Eukaryota</taxon>
        <taxon>Viridiplantae</taxon>
        <taxon>Streptophyta</taxon>
        <taxon>Embryophyta</taxon>
        <taxon>Tracheophyta</taxon>
        <taxon>Spermatophyta</taxon>
        <taxon>Magnoliopsida</taxon>
        <taxon>eudicotyledons</taxon>
        <taxon>Gunneridae</taxon>
        <taxon>Pentapetalae</taxon>
        <taxon>rosids</taxon>
        <taxon>malvids</taxon>
        <taxon>Brassicales</taxon>
        <taxon>Brassicaceae</taxon>
        <taxon>Brassiceae</taxon>
        <taxon>Brassica</taxon>
    </lineage>
</organism>
<dbReference type="PANTHER" id="PTHR32448">
    <property type="entry name" value="OS08G0158400 PROTEIN"/>
    <property type="match status" value="1"/>
</dbReference>